<evidence type="ECO:0000256" key="5">
    <source>
        <dbReference type="ARBA" id="ARBA00022826"/>
    </source>
</evidence>
<protein>
    <submittedName>
        <fullName evidence="11">Uncharacterized protein</fullName>
    </submittedName>
</protein>
<keyword evidence="12" id="KW-1185">Reference proteome</keyword>
<reference evidence="11 12" key="1">
    <citation type="journal article" date="2015" name="Genome Biol. Evol.">
        <title>Comparative Genomics of a Bacterivorous Green Alga Reveals Evolutionary Causalities and Consequences of Phago-Mixotrophic Mode of Nutrition.</title>
        <authorList>
            <person name="Burns J.A."/>
            <person name="Paasch A."/>
            <person name="Narechania A."/>
            <person name="Kim E."/>
        </authorList>
    </citation>
    <scope>NUCLEOTIDE SEQUENCE [LARGE SCALE GENOMIC DNA]</scope>
    <source>
        <strain evidence="11 12">PLY_AMNH</strain>
    </source>
</reference>
<dbReference type="AlphaFoldDB" id="A0AAE0KXU8"/>
<evidence type="ECO:0000256" key="7">
    <source>
        <dbReference type="ARBA" id="ARBA00022989"/>
    </source>
</evidence>
<organism evidence="11 12">
    <name type="scientific">Cymbomonas tetramitiformis</name>
    <dbReference type="NCBI Taxonomy" id="36881"/>
    <lineage>
        <taxon>Eukaryota</taxon>
        <taxon>Viridiplantae</taxon>
        <taxon>Chlorophyta</taxon>
        <taxon>Pyramimonadophyceae</taxon>
        <taxon>Pyramimonadales</taxon>
        <taxon>Pyramimonadaceae</taxon>
        <taxon>Cymbomonas</taxon>
    </lineage>
</organism>
<evidence type="ECO:0000256" key="8">
    <source>
        <dbReference type="ARBA" id="ARBA00023065"/>
    </source>
</evidence>
<keyword evidence="2" id="KW-0813">Transport</keyword>
<dbReference type="GO" id="GO:0016020">
    <property type="term" value="C:membrane"/>
    <property type="evidence" value="ECO:0007669"/>
    <property type="project" value="UniProtKB-SubCell"/>
</dbReference>
<keyword evidence="9" id="KW-0472">Membrane</keyword>
<evidence type="ECO:0000256" key="10">
    <source>
        <dbReference type="ARBA" id="ARBA00023303"/>
    </source>
</evidence>
<dbReference type="PANTHER" id="PTHR10027">
    <property type="entry name" value="CALCIUM-ACTIVATED POTASSIUM CHANNEL ALPHA CHAIN"/>
    <property type="match status" value="1"/>
</dbReference>
<dbReference type="EMBL" id="LGRX02014378">
    <property type="protein sequence ID" value="KAK3264751.1"/>
    <property type="molecule type" value="Genomic_DNA"/>
</dbReference>
<evidence type="ECO:0000256" key="9">
    <source>
        <dbReference type="ARBA" id="ARBA00023136"/>
    </source>
</evidence>
<dbReference type="GO" id="GO:0005267">
    <property type="term" value="F:potassium channel activity"/>
    <property type="evidence" value="ECO:0007669"/>
    <property type="project" value="UniProtKB-KW"/>
</dbReference>
<evidence type="ECO:0000256" key="1">
    <source>
        <dbReference type="ARBA" id="ARBA00004141"/>
    </source>
</evidence>
<proteinExistence type="predicted"/>
<keyword evidence="3" id="KW-0633">Potassium transport</keyword>
<dbReference type="InterPro" id="IPR047871">
    <property type="entry name" value="K_chnl_Slo-like"/>
</dbReference>
<name>A0AAE0KXU8_9CHLO</name>
<comment type="caution">
    <text evidence="11">The sequence shown here is derived from an EMBL/GenBank/DDBJ whole genome shotgun (WGS) entry which is preliminary data.</text>
</comment>
<dbReference type="Proteomes" id="UP001190700">
    <property type="component" value="Unassembled WGS sequence"/>
</dbReference>
<keyword evidence="8" id="KW-0406">Ion transport</keyword>
<evidence type="ECO:0000256" key="3">
    <source>
        <dbReference type="ARBA" id="ARBA00022538"/>
    </source>
</evidence>
<sequence length="262" mass="29361">MLHEGIYRVGRSGGVHVGVEQDKVDREHSRRFHFHQSGAVVAHPVLRALSIDPRAAGYIYYNDLTDAMLVQEYFDPVVPAIIQRMATPFAENSCPVVQYDLPKNFAGMQFYEVFDFLKQRGVILLALYRHPTECGSTLPYVYTCPAPSTRLNAGDKMLVLESKHSVATLKKQEVSAFFGATKKIISDFRGLKGILKVQGQLPRPPQIDEASTSKQPAQEMLDIPEMACVTMAELRRADTRLGHVDIEIEAQDGDVMDFRSHP</sequence>
<evidence type="ECO:0000256" key="4">
    <source>
        <dbReference type="ARBA" id="ARBA00022692"/>
    </source>
</evidence>
<keyword evidence="6" id="KW-0630">Potassium</keyword>
<keyword evidence="7" id="KW-1133">Transmembrane helix</keyword>
<keyword evidence="10" id="KW-0407">Ion channel</keyword>
<accession>A0AAE0KXU8</accession>
<evidence type="ECO:0000313" key="11">
    <source>
        <dbReference type="EMBL" id="KAK3264751.1"/>
    </source>
</evidence>
<evidence type="ECO:0000256" key="6">
    <source>
        <dbReference type="ARBA" id="ARBA00022958"/>
    </source>
</evidence>
<evidence type="ECO:0000313" key="12">
    <source>
        <dbReference type="Proteomes" id="UP001190700"/>
    </source>
</evidence>
<gene>
    <name evidence="11" type="ORF">CYMTET_26532</name>
</gene>
<keyword evidence="4" id="KW-0812">Transmembrane</keyword>
<keyword evidence="5" id="KW-0631">Potassium channel</keyword>
<dbReference type="PANTHER" id="PTHR10027:SF10">
    <property type="entry name" value="SLOWPOKE 2, ISOFORM D"/>
    <property type="match status" value="1"/>
</dbReference>
<evidence type="ECO:0000256" key="2">
    <source>
        <dbReference type="ARBA" id="ARBA00022448"/>
    </source>
</evidence>
<comment type="subcellular location">
    <subcellularLocation>
        <location evidence="1">Membrane</location>
        <topology evidence="1">Multi-pass membrane protein</topology>
    </subcellularLocation>
</comment>